<reference evidence="1" key="1">
    <citation type="submission" date="2022-10" db="EMBL/GenBank/DDBJ databases">
        <authorList>
            <person name="Yu W.X."/>
        </authorList>
    </citation>
    <scope>NUCLEOTIDE SEQUENCE</scope>
    <source>
        <strain evidence="1">AAT</strain>
    </source>
</reference>
<dbReference type="Proteomes" id="UP001209229">
    <property type="component" value="Unassembled WGS sequence"/>
</dbReference>
<protein>
    <submittedName>
        <fullName evidence="1">Uncharacterized protein</fullName>
    </submittedName>
</protein>
<dbReference type="EMBL" id="JAPDPJ010000011">
    <property type="protein sequence ID" value="MCW3786232.1"/>
    <property type="molecule type" value="Genomic_DNA"/>
</dbReference>
<organism evidence="1 2">
    <name type="scientific">Plebeiibacterium sediminum</name>
    <dbReference type="NCBI Taxonomy" id="2992112"/>
    <lineage>
        <taxon>Bacteria</taxon>
        <taxon>Pseudomonadati</taxon>
        <taxon>Bacteroidota</taxon>
        <taxon>Bacteroidia</taxon>
        <taxon>Marinilabiliales</taxon>
        <taxon>Marinilabiliaceae</taxon>
        <taxon>Plebeiibacterium</taxon>
    </lineage>
</organism>
<accession>A0AAE3M2Y4</accession>
<sequence length="302" mass="34986">MKQFLKKIIKYVLAFSLIVVGSVICNKIFINAAGLLKLKNEVNTIVLGASRTVYSVNDHMLTQTTNISANADALFYSYIKLRTLHSNNPNLKRIIVCLGSRNLSDEIDTRWLTSPSHLESRLPQYIHFYTNKEYYKTWEYNKASLIHGIMRSPLYTLKMIKKLVQSRNLDIRILNIGGFKVDNRNILTKEIKSLNENTEAKMYNISVLEANNLKDIYDYCKNKNLELIFLDTPIHSALQNSTHTMDAETYFNNFINENYSDIPYYDYSRMKLDDSCFNDLVHLSYKGALLFTEKLIDEGVVQ</sequence>
<evidence type="ECO:0000313" key="1">
    <source>
        <dbReference type="EMBL" id="MCW3786232.1"/>
    </source>
</evidence>
<name>A0AAE3M2Y4_9BACT</name>
<keyword evidence="2" id="KW-1185">Reference proteome</keyword>
<dbReference type="AlphaFoldDB" id="A0AAE3M2Y4"/>
<proteinExistence type="predicted"/>
<evidence type="ECO:0000313" key="2">
    <source>
        <dbReference type="Proteomes" id="UP001209229"/>
    </source>
</evidence>
<comment type="caution">
    <text evidence="1">The sequence shown here is derived from an EMBL/GenBank/DDBJ whole genome shotgun (WGS) entry which is preliminary data.</text>
</comment>
<dbReference type="RefSeq" id="WP_301189798.1">
    <property type="nucleotide sequence ID" value="NZ_JAPDPJ010000011.1"/>
</dbReference>
<gene>
    <name evidence="1" type="ORF">OM075_07130</name>
</gene>